<accession>A0A0D8JE59</accession>
<gene>
    <name evidence="9" type="ORF">LH29_06480</name>
</gene>
<proteinExistence type="predicted"/>
<dbReference type="AlphaFoldDB" id="A0A0D8JE59"/>
<evidence type="ECO:0000313" key="9">
    <source>
        <dbReference type="EMBL" id="KJF45054.1"/>
    </source>
</evidence>
<keyword evidence="4" id="KW-0410">Iron transport</keyword>
<name>A0A0D8JE59_9BACT</name>
<keyword evidence="3" id="KW-1003">Cell membrane</keyword>
<evidence type="ECO:0000256" key="7">
    <source>
        <dbReference type="ARBA" id="ARBA00023136"/>
    </source>
</evidence>
<evidence type="ECO:0000256" key="6">
    <source>
        <dbReference type="ARBA" id="ARBA00023065"/>
    </source>
</evidence>
<comment type="subcellular location">
    <subcellularLocation>
        <location evidence="1">Cell membrane</location>
        <topology evidence="1">Peripheral membrane protein</topology>
    </subcellularLocation>
</comment>
<dbReference type="Proteomes" id="UP000032544">
    <property type="component" value="Unassembled WGS sequence"/>
</dbReference>
<sequence>MYHLNSIELEAEQYPTREHYPFNLPLFAETKKLDFTNPVTLFVGQNGSGKSTLLEAIAVAAGIYIWRNNMTSRYMVNRYEATLHRYLKVSWVNGSVPGSFFGAQIFKDFASMLEEWATTDPGQLEFFGGKSLISQSHGQSLMSFFRSRYKLKGLYLLDEPETALSPSSQLELHRLISENSKGGHAQFIVATHSPILLACKNATIYNFDQMPVSEVKYEDTEHFRVYRDFLNHREKYLMD</sequence>
<dbReference type="PANTHER" id="PTHR42771">
    <property type="entry name" value="IRON(3+)-HYDROXAMATE IMPORT ATP-BINDING PROTEIN FHUC"/>
    <property type="match status" value="1"/>
</dbReference>
<dbReference type="OrthoDB" id="9808363at2"/>
<dbReference type="InterPro" id="IPR038729">
    <property type="entry name" value="Rad50/SbcC_AAA"/>
</dbReference>
<evidence type="ECO:0000256" key="4">
    <source>
        <dbReference type="ARBA" id="ARBA00022496"/>
    </source>
</evidence>
<dbReference type="GO" id="GO:0016887">
    <property type="term" value="F:ATP hydrolysis activity"/>
    <property type="evidence" value="ECO:0007669"/>
    <property type="project" value="InterPro"/>
</dbReference>
<dbReference type="GO" id="GO:0005886">
    <property type="term" value="C:plasma membrane"/>
    <property type="evidence" value="ECO:0007669"/>
    <property type="project" value="UniProtKB-SubCell"/>
</dbReference>
<dbReference type="PANTHER" id="PTHR42771:SF2">
    <property type="entry name" value="IRON(3+)-HYDROXAMATE IMPORT ATP-BINDING PROTEIN FHUC"/>
    <property type="match status" value="1"/>
</dbReference>
<keyword evidence="5" id="KW-0408">Iron</keyword>
<organism evidence="9 10">
    <name type="scientific">Draconibacterium sediminis</name>
    <dbReference type="NCBI Taxonomy" id="1544798"/>
    <lineage>
        <taxon>Bacteria</taxon>
        <taxon>Pseudomonadati</taxon>
        <taxon>Bacteroidota</taxon>
        <taxon>Bacteroidia</taxon>
        <taxon>Marinilabiliales</taxon>
        <taxon>Prolixibacteraceae</taxon>
        <taxon>Draconibacterium</taxon>
    </lineage>
</organism>
<dbReference type="EMBL" id="JRHC01000001">
    <property type="protein sequence ID" value="KJF45054.1"/>
    <property type="molecule type" value="Genomic_DNA"/>
</dbReference>
<dbReference type="InterPro" id="IPR027417">
    <property type="entry name" value="P-loop_NTPase"/>
</dbReference>
<keyword evidence="7" id="KW-0472">Membrane</keyword>
<dbReference type="InterPro" id="IPR003959">
    <property type="entry name" value="ATPase_AAA_core"/>
</dbReference>
<dbReference type="InterPro" id="IPR051535">
    <property type="entry name" value="Siderophore_ABC-ATPase"/>
</dbReference>
<dbReference type="GO" id="GO:0006826">
    <property type="term" value="P:iron ion transport"/>
    <property type="evidence" value="ECO:0007669"/>
    <property type="project" value="UniProtKB-KW"/>
</dbReference>
<dbReference type="Pfam" id="PF13476">
    <property type="entry name" value="AAA_23"/>
    <property type="match status" value="1"/>
</dbReference>
<dbReference type="Gene3D" id="3.40.50.300">
    <property type="entry name" value="P-loop containing nucleotide triphosphate hydrolases"/>
    <property type="match status" value="2"/>
</dbReference>
<reference evidence="9 10" key="1">
    <citation type="submission" date="2014-09" db="EMBL/GenBank/DDBJ databases">
        <title>Draft Genome Sequence of Draconibacterium sp. JN14CK-3.</title>
        <authorList>
            <person name="Dong C."/>
            <person name="Lai Q."/>
            <person name="Shao Z."/>
        </authorList>
    </citation>
    <scope>NUCLEOTIDE SEQUENCE [LARGE SCALE GENOMIC DNA]</scope>
    <source>
        <strain evidence="9 10">JN14CK-3</strain>
    </source>
</reference>
<protein>
    <submittedName>
        <fullName evidence="9">ATPase AAA</fullName>
    </submittedName>
</protein>
<feature type="domain" description="AAA+ ATPase" evidence="8">
    <location>
        <begin position="36"/>
        <end position="208"/>
    </location>
</feature>
<dbReference type="InterPro" id="IPR003593">
    <property type="entry name" value="AAA+_ATPase"/>
</dbReference>
<evidence type="ECO:0000256" key="3">
    <source>
        <dbReference type="ARBA" id="ARBA00022475"/>
    </source>
</evidence>
<dbReference type="GO" id="GO:0005524">
    <property type="term" value="F:ATP binding"/>
    <property type="evidence" value="ECO:0007669"/>
    <property type="project" value="InterPro"/>
</dbReference>
<dbReference type="GO" id="GO:0006302">
    <property type="term" value="P:double-strand break repair"/>
    <property type="evidence" value="ECO:0007669"/>
    <property type="project" value="InterPro"/>
</dbReference>
<dbReference type="SUPFAM" id="SSF52540">
    <property type="entry name" value="P-loop containing nucleoside triphosphate hydrolases"/>
    <property type="match status" value="1"/>
</dbReference>
<dbReference type="Pfam" id="PF13304">
    <property type="entry name" value="AAA_21"/>
    <property type="match status" value="1"/>
</dbReference>
<evidence type="ECO:0000313" key="10">
    <source>
        <dbReference type="Proteomes" id="UP000032544"/>
    </source>
</evidence>
<evidence type="ECO:0000256" key="2">
    <source>
        <dbReference type="ARBA" id="ARBA00022448"/>
    </source>
</evidence>
<dbReference type="SMART" id="SM00382">
    <property type="entry name" value="AAA"/>
    <property type="match status" value="1"/>
</dbReference>
<keyword evidence="10" id="KW-1185">Reference proteome</keyword>
<evidence type="ECO:0000256" key="1">
    <source>
        <dbReference type="ARBA" id="ARBA00004202"/>
    </source>
</evidence>
<evidence type="ECO:0000259" key="8">
    <source>
        <dbReference type="SMART" id="SM00382"/>
    </source>
</evidence>
<keyword evidence="6" id="KW-0406">Ion transport</keyword>
<dbReference type="STRING" id="1544798.LH29_06480"/>
<keyword evidence="2" id="KW-0813">Transport</keyword>
<comment type="caution">
    <text evidence="9">The sequence shown here is derived from an EMBL/GenBank/DDBJ whole genome shotgun (WGS) entry which is preliminary data.</text>
</comment>
<evidence type="ECO:0000256" key="5">
    <source>
        <dbReference type="ARBA" id="ARBA00023004"/>
    </source>
</evidence>